<accession>A0A1S3H2W4</accession>
<dbReference type="STRING" id="7574.A0A1S3H2W4"/>
<keyword evidence="3" id="KW-1185">Reference proteome</keyword>
<dbReference type="Pfam" id="PF03372">
    <property type="entry name" value="Exo_endo_phos"/>
    <property type="match status" value="1"/>
</dbReference>
<organism evidence="3 4">
    <name type="scientific">Lingula anatina</name>
    <name type="common">Brachiopod</name>
    <name type="synonym">Lingula unguis</name>
    <dbReference type="NCBI Taxonomy" id="7574"/>
    <lineage>
        <taxon>Eukaryota</taxon>
        <taxon>Metazoa</taxon>
        <taxon>Spiralia</taxon>
        <taxon>Lophotrochozoa</taxon>
        <taxon>Brachiopoda</taxon>
        <taxon>Linguliformea</taxon>
        <taxon>Lingulata</taxon>
        <taxon>Lingulida</taxon>
        <taxon>Linguloidea</taxon>
        <taxon>Lingulidae</taxon>
        <taxon>Lingula</taxon>
    </lineage>
</organism>
<dbReference type="InterPro" id="IPR005135">
    <property type="entry name" value="Endo/exonuclease/phosphatase"/>
</dbReference>
<proteinExistence type="predicted"/>
<sequence length="415" mass="46463">MSAINGIMLSSRTLVLMSLILFTANIDWKYVSALPGPVLQDPRPLWQPSNLEFVTFNTGLHAADVPEYESRRDAFLDTVTNAGIPGDVVCLQEVWEADDLRAIVRAARSQFPYSFSALHVFHTVLSDSSSTPACEKASISKVILCLSTKCTTLTGLQGAVCALTACKEGLASLSQDCLSCINRIFASSQVANLTLGDFQARIRTCLGTPYPTTFGLLLLSKKPLVDPEVINYHEGSSLLLPRGYIKAKIDAYQIFCTHLTSELNKYIYLEVGPFTSFKEQSLFEMDSLLKASWPNYVNSILIGDFNSNPAIPANDISGSLTDTYDLVSQWYFSPYLMKIGKCTYCAENPLIPSARRFQLNKLYDHIFVPKFCWWSWEKLEDARRILDSNIKNKGFPLSDHYGVSVTFEKWSWQLQ</sequence>
<evidence type="ECO:0000256" key="1">
    <source>
        <dbReference type="SAM" id="SignalP"/>
    </source>
</evidence>
<evidence type="ECO:0000259" key="2">
    <source>
        <dbReference type="Pfam" id="PF03372"/>
    </source>
</evidence>
<evidence type="ECO:0000313" key="3">
    <source>
        <dbReference type="Proteomes" id="UP000085678"/>
    </source>
</evidence>
<evidence type="ECO:0000313" key="4">
    <source>
        <dbReference type="RefSeq" id="XP_013379821.1"/>
    </source>
</evidence>
<feature type="domain" description="Endonuclease/exonuclease/phosphatase" evidence="2">
    <location>
        <begin position="54"/>
        <end position="322"/>
    </location>
</feature>
<dbReference type="RefSeq" id="XP_013379821.1">
    <property type="nucleotide sequence ID" value="XM_013524367.1"/>
</dbReference>
<dbReference type="SUPFAM" id="SSF56219">
    <property type="entry name" value="DNase I-like"/>
    <property type="match status" value="1"/>
</dbReference>
<keyword evidence="1" id="KW-0732">Signal</keyword>
<dbReference type="AlphaFoldDB" id="A0A1S3H2W4"/>
<gene>
    <name evidence="4" type="primary">LOC106151231</name>
</gene>
<dbReference type="GO" id="GO:0003824">
    <property type="term" value="F:catalytic activity"/>
    <property type="evidence" value="ECO:0007669"/>
    <property type="project" value="InterPro"/>
</dbReference>
<dbReference type="InParanoid" id="A0A1S3H2W4"/>
<dbReference type="GeneID" id="106151231"/>
<feature type="signal peptide" evidence="1">
    <location>
        <begin position="1"/>
        <end position="33"/>
    </location>
</feature>
<reference evidence="4" key="1">
    <citation type="submission" date="2025-08" db="UniProtKB">
        <authorList>
            <consortium name="RefSeq"/>
        </authorList>
    </citation>
    <scope>IDENTIFICATION</scope>
    <source>
        <tissue evidence="4">Gonads</tissue>
    </source>
</reference>
<name>A0A1S3H2W4_LINAN</name>
<protein>
    <submittedName>
        <fullName evidence="4">Uncharacterized protein LOC106151231</fullName>
    </submittedName>
</protein>
<dbReference type="InterPro" id="IPR036691">
    <property type="entry name" value="Endo/exonu/phosph_ase_sf"/>
</dbReference>
<dbReference type="OrthoDB" id="6128907at2759"/>
<dbReference type="Gene3D" id="3.60.10.10">
    <property type="entry name" value="Endonuclease/exonuclease/phosphatase"/>
    <property type="match status" value="2"/>
</dbReference>
<dbReference type="Proteomes" id="UP000085678">
    <property type="component" value="Unplaced"/>
</dbReference>
<dbReference type="KEGG" id="lak:106151231"/>
<feature type="chain" id="PRO_5010291697" evidence="1">
    <location>
        <begin position="34"/>
        <end position="415"/>
    </location>
</feature>